<name>A0A5B6TIN7_9BACT</name>
<evidence type="ECO:0000313" key="2">
    <source>
        <dbReference type="Proteomes" id="UP000324133"/>
    </source>
</evidence>
<proteinExistence type="predicted"/>
<dbReference type="Proteomes" id="UP000324133">
    <property type="component" value="Unassembled WGS sequence"/>
</dbReference>
<organism evidence="1 2">
    <name type="scientific">Rufibacter hautae</name>
    <dbReference type="NCBI Taxonomy" id="2595005"/>
    <lineage>
        <taxon>Bacteria</taxon>
        <taxon>Pseudomonadati</taxon>
        <taxon>Bacteroidota</taxon>
        <taxon>Cytophagia</taxon>
        <taxon>Cytophagales</taxon>
        <taxon>Hymenobacteraceae</taxon>
        <taxon>Rufibacter</taxon>
    </lineage>
</organism>
<reference evidence="1 2" key="1">
    <citation type="submission" date="2019-07" db="EMBL/GenBank/DDBJ databases">
        <title>Rufibacter sp. nov., isolated from lake sediment.</title>
        <authorList>
            <person name="Qu J.-H."/>
        </authorList>
    </citation>
    <scope>NUCLEOTIDE SEQUENCE [LARGE SCALE GENOMIC DNA]</scope>
    <source>
        <strain evidence="1 2">NBS58-1</strain>
    </source>
</reference>
<dbReference type="EMBL" id="VKKY01000001">
    <property type="protein sequence ID" value="KAA3439235.1"/>
    <property type="molecule type" value="Genomic_DNA"/>
</dbReference>
<sequence>MNDPTNICLSCGFCCDGTVVGFVQLSREELPLLSESSDVENTNGEGFFLQPCSNYCNGCSIYSKRPRHCASYACALLEAVEQKQIDFDSAIKIVEVVRQKKMAIESRLPLLPFELRSQSFYFKMTELKKLLQSDQAESLLVPNHLDLMSDLDELDWVLSKEFGASIFD</sequence>
<dbReference type="RefSeq" id="WP_149088880.1">
    <property type="nucleotide sequence ID" value="NZ_VKKY01000001.1"/>
</dbReference>
<comment type="caution">
    <text evidence="1">The sequence shown here is derived from an EMBL/GenBank/DDBJ whole genome shotgun (WGS) entry which is preliminary data.</text>
</comment>
<gene>
    <name evidence="1" type="ORF">FOA19_00690</name>
</gene>
<dbReference type="AlphaFoldDB" id="A0A5B6TIN7"/>
<dbReference type="OrthoDB" id="7391735at2"/>
<accession>A0A5B6TIN7</accession>
<protein>
    <submittedName>
        <fullName evidence="1">YkgJ family cysteine cluster protein</fullName>
    </submittedName>
</protein>
<keyword evidence="2" id="KW-1185">Reference proteome</keyword>
<evidence type="ECO:0000313" key="1">
    <source>
        <dbReference type="EMBL" id="KAA3439235.1"/>
    </source>
</evidence>